<dbReference type="EMBL" id="MFSS01000076">
    <property type="protein sequence ID" value="OGI42865.1"/>
    <property type="molecule type" value="Genomic_DNA"/>
</dbReference>
<feature type="compositionally biased region" description="Polar residues" evidence="1">
    <location>
        <begin position="10"/>
        <end position="23"/>
    </location>
</feature>
<evidence type="ECO:0000313" key="3">
    <source>
        <dbReference type="Proteomes" id="UP000177925"/>
    </source>
</evidence>
<protein>
    <recommendedName>
        <fullName evidence="4">Type II secretion system protein GspC N-terminal domain-containing protein</fullName>
    </recommendedName>
</protein>
<proteinExistence type="predicted"/>
<comment type="caution">
    <text evidence="2">The sequence shown here is derived from an EMBL/GenBank/DDBJ whole genome shotgun (WGS) entry which is preliminary data.</text>
</comment>
<accession>A0A1F6TCT2</accession>
<reference evidence="2 3" key="1">
    <citation type="journal article" date="2016" name="Nat. Commun.">
        <title>Thousands of microbial genomes shed light on interconnected biogeochemical processes in an aquifer system.</title>
        <authorList>
            <person name="Anantharaman K."/>
            <person name="Brown C.T."/>
            <person name="Hug L.A."/>
            <person name="Sharon I."/>
            <person name="Castelle C.J."/>
            <person name="Probst A.J."/>
            <person name="Thomas B.C."/>
            <person name="Singh A."/>
            <person name="Wilkins M.J."/>
            <person name="Karaoz U."/>
            <person name="Brodie E.L."/>
            <person name="Williams K.H."/>
            <person name="Hubbard S.S."/>
            <person name="Banfield J.F."/>
        </authorList>
    </citation>
    <scope>NUCLEOTIDE SEQUENCE [LARGE SCALE GENOMIC DNA]</scope>
</reference>
<evidence type="ECO:0000313" key="2">
    <source>
        <dbReference type="EMBL" id="OGI42865.1"/>
    </source>
</evidence>
<evidence type="ECO:0008006" key="4">
    <source>
        <dbReference type="Google" id="ProtNLM"/>
    </source>
</evidence>
<sequence>EDLSRLQDPTRPQTGVTVETSAPATDGPVLQSTLISPTSRRATIGGRSYKVGDRVDGGVVTDIQPYEVTLRQGTQLTYLRLLPKLMREPKATSGKGPG</sequence>
<gene>
    <name evidence="2" type="ORF">A2150_02135</name>
</gene>
<dbReference type="AlphaFoldDB" id="A0A1F6TCT2"/>
<dbReference type="STRING" id="1817758.A2150_02135"/>
<dbReference type="Proteomes" id="UP000177925">
    <property type="component" value="Unassembled WGS sequence"/>
</dbReference>
<feature type="non-terminal residue" evidence="2">
    <location>
        <position position="1"/>
    </location>
</feature>
<evidence type="ECO:0000256" key="1">
    <source>
        <dbReference type="SAM" id="MobiDB-lite"/>
    </source>
</evidence>
<organism evidence="2 3">
    <name type="scientific">Candidatus Muproteobacteria bacterium RBG_16_64_11</name>
    <dbReference type="NCBI Taxonomy" id="1817758"/>
    <lineage>
        <taxon>Bacteria</taxon>
        <taxon>Pseudomonadati</taxon>
        <taxon>Pseudomonadota</taxon>
        <taxon>Candidatus Muproteobacteria</taxon>
    </lineage>
</organism>
<feature type="compositionally biased region" description="Polar residues" evidence="1">
    <location>
        <begin position="30"/>
        <end position="41"/>
    </location>
</feature>
<feature type="region of interest" description="Disordered" evidence="1">
    <location>
        <begin position="1"/>
        <end position="41"/>
    </location>
</feature>
<name>A0A1F6TCT2_9PROT</name>